<protein>
    <submittedName>
        <fullName evidence="1">Uncharacterized protein</fullName>
    </submittedName>
</protein>
<comment type="caution">
    <text evidence="1">The sequence shown here is derived from an EMBL/GenBank/DDBJ whole genome shotgun (WGS) entry which is preliminary data.</text>
</comment>
<dbReference type="AlphaFoldDB" id="A0A9P6CQG0"/>
<accession>A0A9P6CQG0</accession>
<keyword evidence="2" id="KW-1185">Reference proteome</keyword>
<reference evidence="1" key="1">
    <citation type="submission" date="2020-11" db="EMBL/GenBank/DDBJ databases">
        <authorList>
            <consortium name="DOE Joint Genome Institute"/>
            <person name="Ahrendt S."/>
            <person name="Riley R."/>
            <person name="Andreopoulos W."/>
            <person name="Labutti K."/>
            <person name="Pangilinan J."/>
            <person name="Ruiz-Duenas F.J."/>
            <person name="Barrasa J.M."/>
            <person name="Sanchez-Garcia M."/>
            <person name="Camarero S."/>
            <person name="Miyauchi S."/>
            <person name="Serrano A."/>
            <person name="Linde D."/>
            <person name="Babiker R."/>
            <person name="Drula E."/>
            <person name="Ayuso-Fernandez I."/>
            <person name="Pacheco R."/>
            <person name="Padilla G."/>
            <person name="Ferreira P."/>
            <person name="Barriuso J."/>
            <person name="Kellner H."/>
            <person name="Castanera R."/>
            <person name="Alfaro M."/>
            <person name="Ramirez L."/>
            <person name="Pisabarro A.G."/>
            <person name="Kuo A."/>
            <person name="Tritt A."/>
            <person name="Lipzen A."/>
            <person name="He G."/>
            <person name="Yan M."/>
            <person name="Ng V."/>
            <person name="Cullen D."/>
            <person name="Martin F."/>
            <person name="Rosso M.-N."/>
            <person name="Henrissat B."/>
            <person name="Hibbett D."/>
            <person name="Martinez A.T."/>
            <person name="Grigoriev I.V."/>
        </authorList>
    </citation>
    <scope>NUCLEOTIDE SEQUENCE</scope>
    <source>
        <strain evidence="1">CIRM-BRFM 674</strain>
    </source>
</reference>
<proteinExistence type="predicted"/>
<sequence length="91" mass="10207">MNEEHTAKGKNVAIFQSVPKIFIHQNKQKPANGAFWTYRLTAARLIHARGREEGIEEIKVSPNTCIRRTVLAHILMIRGIEGASFTSGSVY</sequence>
<evidence type="ECO:0000313" key="1">
    <source>
        <dbReference type="EMBL" id="KAF9475027.1"/>
    </source>
</evidence>
<name>A0A9P6CQG0_9AGAR</name>
<gene>
    <name evidence="1" type="ORF">BDN70DRAFT_884196</name>
</gene>
<dbReference type="EMBL" id="MU155350">
    <property type="protein sequence ID" value="KAF9475027.1"/>
    <property type="molecule type" value="Genomic_DNA"/>
</dbReference>
<organism evidence="1 2">
    <name type="scientific">Pholiota conissans</name>
    <dbReference type="NCBI Taxonomy" id="109636"/>
    <lineage>
        <taxon>Eukaryota</taxon>
        <taxon>Fungi</taxon>
        <taxon>Dikarya</taxon>
        <taxon>Basidiomycota</taxon>
        <taxon>Agaricomycotina</taxon>
        <taxon>Agaricomycetes</taxon>
        <taxon>Agaricomycetidae</taxon>
        <taxon>Agaricales</taxon>
        <taxon>Agaricineae</taxon>
        <taxon>Strophariaceae</taxon>
        <taxon>Pholiota</taxon>
    </lineage>
</organism>
<dbReference type="Proteomes" id="UP000807469">
    <property type="component" value="Unassembled WGS sequence"/>
</dbReference>
<evidence type="ECO:0000313" key="2">
    <source>
        <dbReference type="Proteomes" id="UP000807469"/>
    </source>
</evidence>